<evidence type="ECO:0000256" key="7">
    <source>
        <dbReference type="SAM" id="Phobius"/>
    </source>
</evidence>
<keyword evidence="2 7" id="KW-0812">Transmembrane</keyword>
<evidence type="ECO:0000256" key="3">
    <source>
        <dbReference type="ARBA" id="ARBA00022729"/>
    </source>
</evidence>
<dbReference type="EMBL" id="KN847521">
    <property type="protein sequence ID" value="KIV94186.1"/>
    <property type="molecule type" value="Genomic_DNA"/>
</dbReference>
<keyword evidence="3 8" id="KW-0732">Signal</keyword>
<proteinExistence type="predicted"/>
<evidence type="ECO:0000256" key="4">
    <source>
        <dbReference type="ARBA" id="ARBA00022824"/>
    </source>
</evidence>
<dbReference type="UniPathway" id="UPA00378"/>
<organism evidence="10 11">
    <name type="scientific">Exophiala mesophila</name>
    <name type="common">Black yeast-like fungus</name>
    <dbReference type="NCBI Taxonomy" id="212818"/>
    <lineage>
        <taxon>Eukaryota</taxon>
        <taxon>Fungi</taxon>
        <taxon>Dikarya</taxon>
        <taxon>Ascomycota</taxon>
        <taxon>Pezizomycotina</taxon>
        <taxon>Eurotiomycetes</taxon>
        <taxon>Chaetothyriomycetidae</taxon>
        <taxon>Chaetothyriales</taxon>
        <taxon>Herpotrichiellaceae</taxon>
        <taxon>Exophiala</taxon>
    </lineage>
</organism>
<evidence type="ECO:0000256" key="8">
    <source>
        <dbReference type="SAM" id="SignalP"/>
    </source>
</evidence>
<evidence type="ECO:0000259" key="9">
    <source>
        <dbReference type="Pfam" id="PF25147"/>
    </source>
</evidence>
<protein>
    <recommendedName>
        <fullName evidence="9">Ribophorin II C-terminal domain-containing protein</fullName>
    </recommendedName>
</protein>
<dbReference type="PANTHER" id="PTHR12640">
    <property type="entry name" value="RIBOPHORIN II"/>
    <property type="match status" value="1"/>
</dbReference>
<evidence type="ECO:0000256" key="6">
    <source>
        <dbReference type="ARBA" id="ARBA00023136"/>
    </source>
</evidence>
<dbReference type="OMA" id="VFFMYYT"/>
<feature type="transmembrane region" description="Helical" evidence="7">
    <location>
        <begin position="191"/>
        <end position="215"/>
    </location>
</feature>
<dbReference type="InterPro" id="IPR008814">
    <property type="entry name" value="Swp1"/>
</dbReference>
<name>A0A0D1Y0Z8_EXOME</name>
<evidence type="ECO:0000313" key="10">
    <source>
        <dbReference type="EMBL" id="KIV94186.1"/>
    </source>
</evidence>
<feature type="domain" description="Ribophorin II C-terminal" evidence="9">
    <location>
        <begin position="182"/>
        <end position="285"/>
    </location>
</feature>
<dbReference type="GeneID" id="27319820"/>
<keyword evidence="5 7" id="KW-1133">Transmembrane helix</keyword>
<keyword evidence="6 7" id="KW-0472">Membrane</keyword>
<dbReference type="GO" id="GO:0008250">
    <property type="term" value="C:oligosaccharyltransferase complex"/>
    <property type="evidence" value="ECO:0007669"/>
    <property type="project" value="InterPro"/>
</dbReference>
<feature type="chain" id="PRO_5044185301" description="Ribophorin II C-terminal domain-containing protein" evidence="8">
    <location>
        <begin position="24"/>
        <end position="290"/>
    </location>
</feature>
<dbReference type="Proteomes" id="UP000054302">
    <property type="component" value="Unassembled WGS sequence"/>
</dbReference>
<dbReference type="InterPro" id="IPR056790">
    <property type="entry name" value="Ribophorin_II_C"/>
</dbReference>
<keyword evidence="4" id="KW-0256">Endoplasmic reticulum</keyword>
<evidence type="ECO:0000256" key="5">
    <source>
        <dbReference type="ARBA" id="ARBA00022989"/>
    </source>
</evidence>
<evidence type="ECO:0000256" key="2">
    <source>
        <dbReference type="ARBA" id="ARBA00022692"/>
    </source>
</evidence>
<sequence>MRLLSLLPQAVLLLGVLHNGVSAAEWSFTEGSVSVQGKGAGVGGGLKEKLTPSKPVTSPIKLGPVDTLKVVLTTQEGKSTKRPHQAFLLLQDPATNLDISYPFSVKESGKAKLDLTHKDLPVQFLRGSSPLTASIILGSFGTSEAFNSNAFSLSIDLEGSTTVPSTEKPIRYGKRPEIHHIFRADPKSPNIVITLTFLGAVLATLPVLFGAWLYLGGNVDHVSKALSDAPLSHTLFVGSIIGIEGVFFLYYTTWNLFKTLPVLSAIGLVAFLSGSRALTEVQERRLAGQR</sequence>
<comment type="subcellular location">
    <subcellularLocation>
        <location evidence="1">Endoplasmic reticulum membrane</location>
        <topology evidence="1">Multi-pass membrane protein</topology>
    </subcellularLocation>
</comment>
<dbReference type="STRING" id="212818.A0A0D1Y0Z8"/>
<gene>
    <name evidence="10" type="ORF">PV10_01975</name>
</gene>
<dbReference type="GO" id="GO:0006487">
    <property type="term" value="P:protein N-linked glycosylation"/>
    <property type="evidence" value="ECO:0007669"/>
    <property type="project" value="TreeGrafter"/>
</dbReference>
<dbReference type="RefSeq" id="XP_016225760.1">
    <property type="nucleotide sequence ID" value="XM_016366242.1"/>
</dbReference>
<feature type="signal peptide" evidence="8">
    <location>
        <begin position="1"/>
        <end position="23"/>
    </location>
</feature>
<dbReference type="Pfam" id="PF25147">
    <property type="entry name" value="Ribophorin_II_C"/>
    <property type="match status" value="1"/>
</dbReference>
<accession>A0A0D1Y0Z8</accession>
<keyword evidence="11" id="KW-1185">Reference proteome</keyword>
<evidence type="ECO:0000256" key="1">
    <source>
        <dbReference type="ARBA" id="ARBA00004477"/>
    </source>
</evidence>
<dbReference type="HOGENOM" id="CLU_051361_0_0_1"/>
<feature type="transmembrane region" description="Helical" evidence="7">
    <location>
        <begin position="235"/>
        <end position="254"/>
    </location>
</feature>
<dbReference type="VEuPathDB" id="FungiDB:PV10_01975"/>
<dbReference type="PANTHER" id="PTHR12640:SF0">
    <property type="entry name" value="DOLICHYL-DIPHOSPHOOLIGOSACCHARIDE--PROTEIN GLYCOSYLTRANSFERASE SUBUNIT 2"/>
    <property type="match status" value="1"/>
</dbReference>
<dbReference type="AlphaFoldDB" id="A0A0D1Y0Z8"/>
<dbReference type="OrthoDB" id="432292at2759"/>
<evidence type="ECO:0000313" key="11">
    <source>
        <dbReference type="Proteomes" id="UP000054302"/>
    </source>
</evidence>
<reference evidence="10 11" key="1">
    <citation type="submission" date="2015-01" db="EMBL/GenBank/DDBJ databases">
        <title>The Genome Sequence of Exophiala mesophila CBS40295.</title>
        <authorList>
            <consortium name="The Broad Institute Genomics Platform"/>
            <person name="Cuomo C."/>
            <person name="de Hoog S."/>
            <person name="Gorbushina A."/>
            <person name="Stielow B."/>
            <person name="Teixiera M."/>
            <person name="Abouelleil A."/>
            <person name="Chapman S.B."/>
            <person name="Priest M."/>
            <person name="Young S.K."/>
            <person name="Wortman J."/>
            <person name="Nusbaum C."/>
            <person name="Birren B."/>
        </authorList>
    </citation>
    <scope>NUCLEOTIDE SEQUENCE [LARGE SCALE GENOMIC DNA]</scope>
    <source>
        <strain evidence="10 11">CBS 40295</strain>
    </source>
</reference>